<dbReference type="PANTHER" id="PTHR21812">
    <property type="entry name" value="INO80 COMPLEX SUBUNIT E"/>
    <property type="match status" value="1"/>
</dbReference>
<feature type="compositionally biased region" description="Gly residues" evidence="1">
    <location>
        <begin position="46"/>
        <end position="58"/>
    </location>
</feature>
<name>W8C196_CERCA</name>
<dbReference type="Pfam" id="PF24237">
    <property type="entry name" value="INO80E"/>
    <property type="match status" value="1"/>
</dbReference>
<dbReference type="OrthoDB" id="5977486at2759"/>
<gene>
    <name evidence="3" type="primary">IN80E</name>
</gene>
<organism evidence="3">
    <name type="scientific">Ceratitis capitata</name>
    <name type="common">Mediterranean fruit fly</name>
    <name type="synonym">Tephritis capitata</name>
    <dbReference type="NCBI Taxonomy" id="7213"/>
    <lineage>
        <taxon>Eukaryota</taxon>
        <taxon>Metazoa</taxon>
        <taxon>Ecdysozoa</taxon>
        <taxon>Arthropoda</taxon>
        <taxon>Hexapoda</taxon>
        <taxon>Insecta</taxon>
        <taxon>Pterygota</taxon>
        <taxon>Neoptera</taxon>
        <taxon>Endopterygota</taxon>
        <taxon>Diptera</taxon>
        <taxon>Brachycera</taxon>
        <taxon>Muscomorpha</taxon>
        <taxon>Tephritoidea</taxon>
        <taxon>Tephritidae</taxon>
        <taxon>Ceratitis</taxon>
        <taxon>Ceratitis</taxon>
    </lineage>
</organism>
<dbReference type="InterPro" id="IPR026678">
    <property type="entry name" value="INO80E"/>
</dbReference>
<evidence type="ECO:0000259" key="2">
    <source>
        <dbReference type="Pfam" id="PF24237"/>
    </source>
</evidence>
<dbReference type="KEGG" id="ccat:101458417"/>
<dbReference type="PANTHER" id="PTHR21812:SF1">
    <property type="entry name" value="INO80 COMPLEX SUBUNIT E"/>
    <property type="match status" value="1"/>
</dbReference>
<dbReference type="GO" id="GO:0006338">
    <property type="term" value="P:chromatin remodeling"/>
    <property type="evidence" value="ECO:0007669"/>
    <property type="project" value="InterPro"/>
</dbReference>
<accession>W8C196</accession>
<dbReference type="InterPro" id="IPR056515">
    <property type="entry name" value="INO80E_N"/>
</dbReference>
<dbReference type="GO" id="GO:0031011">
    <property type="term" value="C:Ino80 complex"/>
    <property type="evidence" value="ECO:0007669"/>
    <property type="project" value="InterPro"/>
</dbReference>
<protein>
    <submittedName>
        <fullName evidence="3">INO80 complex subunit E</fullName>
    </submittedName>
</protein>
<dbReference type="AlphaFoldDB" id="W8C196"/>
<feature type="region of interest" description="Disordered" evidence="1">
    <location>
        <begin position="119"/>
        <end position="204"/>
    </location>
</feature>
<proteinExistence type="evidence at transcript level"/>
<sequence length="270" mass="30003">MLSGWYCRSMANQQAAQTDETDPNVEDDSGTDDDSQEQQQTQSGLDVGGGSGNGGGNSSGTANAVDYKTQYRYLKRKLKFLIYENEFFQDALRSNQRRLLKVSRDRSFLLDRLLQYEKPENTSSESDETESSEDEAKKRKLEHNTASNGGGAASGGSTRGRKKKVQQVPPTENTQLPKPPTVEIQQTPHLAPPDLEQQKQMQMSAAEVERHLQSRQHVMDLVQDRAPATVPTEMFSNEPSLDSESNDHIIDGSSPTNVAAEECVQMEYTN</sequence>
<evidence type="ECO:0000256" key="1">
    <source>
        <dbReference type="SAM" id="MobiDB-lite"/>
    </source>
</evidence>
<feature type="compositionally biased region" description="Acidic residues" evidence="1">
    <location>
        <begin position="19"/>
        <end position="36"/>
    </location>
</feature>
<reference evidence="3" key="2">
    <citation type="journal article" date="2014" name="BMC Genomics">
        <title>A genomic perspective to assessing quality of mass-reared SIT flies used in Mediterranean fruit fly (Ceratitis capitata) eradication in California.</title>
        <authorList>
            <person name="Calla B."/>
            <person name="Hall B."/>
            <person name="Hou S."/>
            <person name="Geib S.M."/>
        </authorList>
    </citation>
    <scope>NUCLEOTIDE SEQUENCE</scope>
</reference>
<reference evidence="3" key="1">
    <citation type="submission" date="2013-07" db="EMBL/GenBank/DDBJ databases">
        <authorList>
            <person name="Geib S."/>
        </authorList>
    </citation>
    <scope>NUCLEOTIDE SEQUENCE</scope>
</reference>
<feature type="compositionally biased region" description="Gly residues" evidence="1">
    <location>
        <begin position="148"/>
        <end position="158"/>
    </location>
</feature>
<feature type="domain" description="INO80 complex subunit E N-terminal" evidence="2">
    <location>
        <begin position="66"/>
        <end position="113"/>
    </location>
</feature>
<feature type="region of interest" description="Disordered" evidence="1">
    <location>
        <begin position="232"/>
        <end position="260"/>
    </location>
</feature>
<dbReference type="EMBL" id="GAMC01003632">
    <property type="protein sequence ID" value="JAC02924.1"/>
    <property type="molecule type" value="mRNA"/>
</dbReference>
<dbReference type="GeneID" id="101458417"/>
<feature type="compositionally biased region" description="Polar residues" evidence="1">
    <location>
        <begin position="234"/>
        <end position="243"/>
    </location>
</feature>
<evidence type="ECO:0000313" key="3">
    <source>
        <dbReference type="EMBL" id="JAC02924.1"/>
    </source>
</evidence>
<feature type="region of interest" description="Disordered" evidence="1">
    <location>
        <begin position="12"/>
        <end position="63"/>
    </location>
</feature>